<reference evidence="5" key="1">
    <citation type="journal article" date="2013" name="Nature">
        <title>Pan genome of the phytoplankton Emiliania underpins its global distribution.</title>
        <authorList>
            <person name="Read B.A."/>
            <person name="Kegel J."/>
            <person name="Klute M.J."/>
            <person name="Kuo A."/>
            <person name="Lefebvre S.C."/>
            <person name="Maumus F."/>
            <person name="Mayer C."/>
            <person name="Miller J."/>
            <person name="Monier A."/>
            <person name="Salamov A."/>
            <person name="Young J."/>
            <person name="Aguilar M."/>
            <person name="Claverie J.M."/>
            <person name="Frickenhaus S."/>
            <person name="Gonzalez K."/>
            <person name="Herman E.K."/>
            <person name="Lin Y.C."/>
            <person name="Napier J."/>
            <person name="Ogata H."/>
            <person name="Sarno A.F."/>
            <person name="Shmutz J."/>
            <person name="Schroeder D."/>
            <person name="de Vargas C."/>
            <person name="Verret F."/>
            <person name="von Dassow P."/>
            <person name="Valentin K."/>
            <person name="Van de Peer Y."/>
            <person name="Wheeler G."/>
            <person name="Dacks J.B."/>
            <person name="Delwiche C.F."/>
            <person name="Dyhrman S.T."/>
            <person name="Glockner G."/>
            <person name="John U."/>
            <person name="Richards T."/>
            <person name="Worden A.Z."/>
            <person name="Zhang X."/>
            <person name="Grigoriev I.V."/>
            <person name="Allen A.E."/>
            <person name="Bidle K."/>
            <person name="Borodovsky M."/>
            <person name="Bowler C."/>
            <person name="Brownlee C."/>
            <person name="Cock J.M."/>
            <person name="Elias M."/>
            <person name="Gladyshev V.N."/>
            <person name="Groth M."/>
            <person name="Guda C."/>
            <person name="Hadaegh A."/>
            <person name="Iglesias-Rodriguez M.D."/>
            <person name="Jenkins J."/>
            <person name="Jones B.M."/>
            <person name="Lawson T."/>
            <person name="Leese F."/>
            <person name="Lindquist E."/>
            <person name="Lobanov A."/>
            <person name="Lomsadze A."/>
            <person name="Malik S.B."/>
            <person name="Marsh M.E."/>
            <person name="Mackinder L."/>
            <person name="Mock T."/>
            <person name="Mueller-Roeber B."/>
            <person name="Pagarete A."/>
            <person name="Parker M."/>
            <person name="Probert I."/>
            <person name="Quesneville H."/>
            <person name="Raines C."/>
            <person name="Rensing S.A."/>
            <person name="Riano-Pachon D.M."/>
            <person name="Richier S."/>
            <person name="Rokitta S."/>
            <person name="Shiraiwa Y."/>
            <person name="Soanes D.M."/>
            <person name="van der Giezen M."/>
            <person name="Wahlund T.M."/>
            <person name="Williams B."/>
            <person name="Wilson W."/>
            <person name="Wolfe G."/>
            <person name="Wurch L.L."/>
        </authorList>
    </citation>
    <scope>NUCLEOTIDE SEQUENCE</scope>
</reference>
<evidence type="ECO:0000256" key="2">
    <source>
        <dbReference type="SAM" id="Phobius"/>
    </source>
</evidence>
<feature type="domain" description="GYF" evidence="3">
    <location>
        <begin position="170"/>
        <end position="221"/>
    </location>
</feature>
<feature type="region of interest" description="Disordered" evidence="1">
    <location>
        <begin position="54"/>
        <end position="92"/>
    </location>
</feature>
<sequence length="221" mass="23733">MKSHLLNHTADSPAAAALLVLSGTVPVAIIASAAGLVGVVIAVATISFRMRGHHHGGRRCSIEPSSHSHREMLSVSLEDQKSLQHQGPPPPAAINLVVERQQTLEMLHRRFGSSDAQDRINRVFAKSSPRGSDGFPSPRDPYPEMSADLTRAGTPQAPADGAGGEDAKRWFYVALTSEGVPEERGPVSWSALGDLRRAGELSGATRVWCEGRTGWTRFDQV</sequence>
<dbReference type="HOGENOM" id="CLU_109154_0_0_1"/>
<dbReference type="EnsemblProtists" id="EOD26924">
    <property type="protein sequence ID" value="EOD26924"/>
    <property type="gene ID" value="EMIHUDRAFT_443334"/>
</dbReference>
<evidence type="ECO:0000259" key="3">
    <source>
        <dbReference type="Pfam" id="PF14237"/>
    </source>
</evidence>
<feature type="transmembrane region" description="Helical" evidence="2">
    <location>
        <begin position="15"/>
        <end position="48"/>
    </location>
</feature>
<dbReference type="Pfam" id="PF14237">
    <property type="entry name" value="GYF_2"/>
    <property type="match status" value="1"/>
</dbReference>
<evidence type="ECO:0000313" key="4">
    <source>
        <dbReference type="EnsemblProtists" id="EOD26924"/>
    </source>
</evidence>
<dbReference type="GeneID" id="17272470"/>
<accession>A0A0D3JTT9</accession>
<protein>
    <recommendedName>
        <fullName evidence="3">GYF domain-containing protein</fullName>
    </recommendedName>
</protein>
<dbReference type="Proteomes" id="UP000013827">
    <property type="component" value="Unassembled WGS sequence"/>
</dbReference>
<feature type="compositionally biased region" description="Basic and acidic residues" evidence="1">
    <location>
        <begin position="66"/>
        <end position="82"/>
    </location>
</feature>
<keyword evidence="5" id="KW-1185">Reference proteome</keyword>
<evidence type="ECO:0000256" key="1">
    <source>
        <dbReference type="SAM" id="MobiDB-lite"/>
    </source>
</evidence>
<reference evidence="4" key="2">
    <citation type="submission" date="2024-10" db="UniProtKB">
        <authorList>
            <consortium name="EnsemblProtists"/>
        </authorList>
    </citation>
    <scope>IDENTIFICATION</scope>
</reference>
<evidence type="ECO:0000313" key="5">
    <source>
        <dbReference type="Proteomes" id="UP000013827"/>
    </source>
</evidence>
<keyword evidence="2" id="KW-0472">Membrane</keyword>
<keyword evidence="2" id="KW-1133">Transmembrane helix</keyword>
<feature type="region of interest" description="Disordered" evidence="1">
    <location>
        <begin position="124"/>
        <end position="164"/>
    </location>
</feature>
<keyword evidence="2" id="KW-0812">Transmembrane</keyword>
<dbReference type="InterPro" id="IPR025640">
    <property type="entry name" value="GYF_2"/>
</dbReference>
<dbReference type="PaxDb" id="2903-EOD26924"/>
<organism evidence="4 5">
    <name type="scientific">Emiliania huxleyi (strain CCMP1516)</name>
    <dbReference type="NCBI Taxonomy" id="280463"/>
    <lineage>
        <taxon>Eukaryota</taxon>
        <taxon>Haptista</taxon>
        <taxon>Haptophyta</taxon>
        <taxon>Prymnesiophyceae</taxon>
        <taxon>Isochrysidales</taxon>
        <taxon>Noelaerhabdaceae</taxon>
        <taxon>Emiliania</taxon>
    </lineage>
</organism>
<dbReference type="AlphaFoldDB" id="A0A0D3JTT9"/>
<dbReference type="RefSeq" id="XP_005779353.1">
    <property type="nucleotide sequence ID" value="XM_005779296.1"/>
</dbReference>
<dbReference type="KEGG" id="ehx:EMIHUDRAFT_443334"/>
<proteinExistence type="predicted"/>
<name>A0A0D3JTT9_EMIH1</name>